<keyword evidence="1" id="KW-0436">Ligase</keyword>
<sequence>MTDSHNCDHIRTASDPRFYEDAACVSSSSVELIHVNIQPTIVVLLTREMISISELGRVQADPPLEWYGRFSFAKWERIMTYSPITSPLNDTNKERFLTGVTGVIFKMDYALILVRQGSGKCHNLVQKRVTILSSSSSSSHSIGYCPETKTFRSLCPSVPLLPKTVPLSAASLALSLQSDSSWRDAVVLIDATTGHRISYFEFHCFTRNLTSSLSTTVRLCQNDVAFIIASNLISVPVLYFIVPLTGNYHFSCQSTHGNLSIPNGGSLEISPLVRIDFLSDPAKDIGGPNMSHLLLMWEIIPSTVEGSFARYGLVVATTMRVRAALIIGLVLNGQVTRTIFQNGR</sequence>
<evidence type="ECO:0000313" key="1">
    <source>
        <dbReference type="EMBL" id="KAL2545960.1"/>
    </source>
</evidence>
<dbReference type="Proteomes" id="UP001604277">
    <property type="component" value="Unassembled WGS sequence"/>
</dbReference>
<organism evidence="1 2">
    <name type="scientific">Forsythia ovata</name>
    <dbReference type="NCBI Taxonomy" id="205694"/>
    <lineage>
        <taxon>Eukaryota</taxon>
        <taxon>Viridiplantae</taxon>
        <taxon>Streptophyta</taxon>
        <taxon>Embryophyta</taxon>
        <taxon>Tracheophyta</taxon>
        <taxon>Spermatophyta</taxon>
        <taxon>Magnoliopsida</taxon>
        <taxon>eudicotyledons</taxon>
        <taxon>Gunneridae</taxon>
        <taxon>Pentapetalae</taxon>
        <taxon>asterids</taxon>
        <taxon>lamiids</taxon>
        <taxon>Lamiales</taxon>
        <taxon>Oleaceae</taxon>
        <taxon>Forsythieae</taxon>
        <taxon>Forsythia</taxon>
    </lineage>
</organism>
<reference evidence="2" key="1">
    <citation type="submission" date="2024-07" db="EMBL/GenBank/DDBJ databases">
        <title>Two chromosome-level genome assemblies of Korean endemic species Abeliophyllum distichum and Forsythia ovata (Oleaceae).</title>
        <authorList>
            <person name="Jang H."/>
        </authorList>
    </citation>
    <scope>NUCLEOTIDE SEQUENCE [LARGE SCALE GENOMIC DNA]</scope>
</reference>
<accession>A0ABD1WC32</accession>
<dbReference type="GO" id="GO:0016874">
    <property type="term" value="F:ligase activity"/>
    <property type="evidence" value="ECO:0007669"/>
    <property type="project" value="UniProtKB-KW"/>
</dbReference>
<comment type="caution">
    <text evidence="1">The sequence shown here is derived from an EMBL/GenBank/DDBJ whole genome shotgun (WGS) entry which is preliminary data.</text>
</comment>
<dbReference type="AlphaFoldDB" id="A0ABD1WC32"/>
<name>A0ABD1WC32_9LAMI</name>
<dbReference type="EMBL" id="JBFOLJ010000004">
    <property type="protein sequence ID" value="KAL2545960.1"/>
    <property type="molecule type" value="Genomic_DNA"/>
</dbReference>
<protein>
    <submittedName>
        <fullName evidence="1">4-coumarate--CoA ligase</fullName>
    </submittedName>
</protein>
<evidence type="ECO:0000313" key="2">
    <source>
        <dbReference type="Proteomes" id="UP001604277"/>
    </source>
</evidence>
<proteinExistence type="predicted"/>
<gene>
    <name evidence="1" type="ORF">Fot_15193</name>
</gene>
<keyword evidence="2" id="KW-1185">Reference proteome</keyword>